<reference evidence="3 4" key="1">
    <citation type="submission" date="2013-09" db="EMBL/GenBank/DDBJ databases">
        <title>Genomic characterization of Ralstonia solanacearum phage phiRSB3.</title>
        <authorList>
            <person name="Kawasaki T."/>
            <person name="Matsunami M."/>
            <person name="Fujie M."/>
            <person name="Yamada T."/>
        </authorList>
    </citation>
    <scope>NUCLEOTIDE SEQUENCE [LARGE SCALE GENOMIC DNA]</scope>
</reference>
<dbReference type="EMBL" id="AB854109">
    <property type="protein sequence ID" value="BAN92355.1"/>
    <property type="molecule type" value="Genomic_DNA"/>
</dbReference>
<protein>
    <recommendedName>
        <fullName evidence="5">Tail fiber assembly protein</fullName>
    </recommendedName>
</protein>
<feature type="domain" description="Bacteriophage SP-beta YorD" evidence="1">
    <location>
        <begin position="11"/>
        <end position="72"/>
    </location>
</feature>
<evidence type="ECO:0000259" key="2">
    <source>
        <dbReference type="Pfam" id="PF16778"/>
    </source>
</evidence>
<evidence type="ECO:0000313" key="3">
    <source>
        <dbReference type="EMBL" id="BAN92355.1"/>
    </source>
</evidence>
<proteinExistence type="predicted"/>
<sequence>MTMDYMANNDLMALLMHKYPDLKPGTHYVLVCAIPNEGFSLQEHARIHLWNNDYPQPSQEELVAYWVANQSEILLVALADETRGERNRRLTVADQLVEKAIDKNDPVAERAARDYRQALRDLTNQPGFPETVVWPEIPA</sequence>
<dbReference type="InterPro" id="IPR031893">
    <property type="entry name" value="Phage_tail_APC"/>
</dbReference>
<dbReference type="GeneID" id="17699671"/>
<organism evidence="3 4">
    <name type="scientific">Ralstonia phage RSB3</name>
    <dbReference type="NCBI Taxonomy" id="1402875"/>
    <lineage>
        <taxon>Viruses</taxon>
        <taxon>Duplodnaviria</taxon>
        <taxon>Heunggongvirae</taxon>
        <taxon>Uroviricota</taxon>
        <taxon>Caudoviricetes</taxon>
        <taxon>Autographivirales</taxon>
        <taxon>Autoscriptoviridae</taxon>
        <taxon>Jiaoyazivirus</taxon>
        <taxon>Jiaoyazivirus RSB3</taxon>
    </lineage>
</organism>
<evidence type="ECO:0000313" key="4">
    <source>
        <dbReference type="Proteomes" id="UP000016888"/>
    </source>
</evidence>
<keyword evidence="4" id="KW-1185">Reference proteome</keyword>
<evidence type="ECO:0000259" key="1">
    <source>
        <dbReference type="Pfam" id="PF09636"/>
    </source>
</evidence>
<accession>U3TK13</accession>
<evidence type="ECO:0008006" key="5">
    <source>
        <dbReference type="Google" id="ProtNLM"/>
    </source>
</evidence>
<dbReference type="OrthoDB" id="40248at10239"/>
<dbReference type="RefSeq" id="YP_008853932.1">
    <property type="nucleotide sequence ID" value="NC_022917.1"/>
</dbReference>
<dbReference type="InterPro" id="IPR035950">
    <property type="entry name" value="XkdW-like_sf"/>
</dbReference>
<name>U3TK13_9CAUD</name>
<dbReference type="SUPFAM" id="SSF159865">
    <property type="entry name" value="XkdW-like"/>
    <property type="match status" value="1"/>
</dbReference>
<dbReference type="InterPro" id="IPR019094">
    <property type="entry name" value="Phage_SP-beta_YorD"/>
</dbReference>
<feature type="domain" description="Phage tail assembly chaperone-like" evidence="2">
    <location>
        <begin position="80"/>
        <end position="139"/>
    </location>
</feature>
<dbReference type="KEGG" id="vg:17699671"/>
<dbReference type="Proteomes" id="UP000016888">
    <property type="component" value="Segment"/>
</dbReference>
<dbReference type="Pfam" id="PF16778">
    <property type="entry name" value="Phage_tail_APC"/>
    <property type="match status" value="1"/>
</dbReference>
<dbReference type="Gene3D" id="3.30.56.60">
    <property type="entry name" value="XkdW-like"/>
    <property type="match status" value="1"/>
</dbReference>
<dbReference type="Pfam" id="PF09636">
    <property type="entry name" value="XkdW"/>
    <property type="match status" value="1"/>
</dbReference>